<dbReference type="InterPro" id="IPR000873">
    <property type="entry name" value="AMP-dep_synth/lig_dom"/>
</dbReference>
<evidence type="ECO:0000256" key="1">
    <source>
        <dbReference type="ARBA" id="ARBA00001957"/>
    </source>
</evidence>
<dbReference type="FunFam" id="1.10.1200.10:FF:000016">
    <property type="entry name" value="Non-ribosomal peptide synthase"/>
    <property type="match status" value="1"/>
</dbReference>
<dbReference type="Gene3D" id="3.30.559.30">
    <property type="entry name" value="Nonribosomal peptide synthetase, condensation domain"/>
    <property type="match status" value="1"/>
</dbReference>
<dbReference type="Proteomes" id="UP000262621">
    <property type="component" value="Unassembled WGS sequence"/>
</dbReference>
<dbReference type="Pfam" id="PF13193">
    <property type="entry name" value="AMP-binding_C"/>
    <property type="match status" value="1"/>
</dbReference>
<dbReference type="InterPro" id="IPR001031">
    <property type="entry name" value="Thioesterase"/>
</dbReference>
<evidence type="ECO:0000259" key="9">
    <source>
        <dbReference type="PROSITE" id="PS50075"/>
    </source>
</evidence>
<dbReference type="Gene3D" id="3.40.50.1820">
    <property type="entry name" value="alpha/beta hydrolase"/>
    <property type="match status" value="1"/>
</dbReference>
<name>A0A372G195_9ACTN</name>
<dbReference type="CDD" id="cd19535">
    <property type="entry name" value="Cyc_NRPS"/>
    <property type="match status" value="1"/>
</dbReference>
<dbReference type="PANTHER" id="PTHR45527:SF10">
    <property type="entry name" value="PYOCHELIN SYNTHASE PCHF"/>
    <property type="match status" value="1"/>
</dbReference>
<dbReference type="SUPFAM" id="SSF52777">
    <property type="entry name" value="CoA-dependent acyltransferases"/>
    <property type="match status" value="2"/>
</dbReference>
<reference evidence="10 11" key="1">
    <citation type="submission" date="2018-08" db="EMBL/GenBank/DDBJ databases">
        <title>Verrucosispora craniellae sp. nov., isolated from a marine sponge in the South China Sea.</title>
        <authorList>
            <person name="Li L."/>
            <person name="Lin H.W."/>
        </authorList>
    </citation>
    <scope>NUCLEOTIDE SEQUENCE [LARGE SCALE GENOMIC DNA]</scope>
    <source>
        <strain evidence="10 11">LHW63014</strain>
    </source>
</reference>
<dbReference type="EMBL" id="QVFU01000008">
    <property type="protein sequence ID" value="RFS46519.1"/>
    <property type="molecule type" value="Genomic_DNA"/>
</dbReference>
<keyword evidence="5" id="KW-0596">Phosphopantetheine</keyword>
<dbReference type="GO" id="GO:0000036">
    <property type="term" value="F:acyl carrier activity"/>
    <property type="evidence" value="ECO:0007669"/>
    <property type="project" value="TreeGrafter"/>
</dbReference>
<dbReference type="GO" id="GO:0005737">
    <property type="term" value="C:cytoplasm"/>
    <property type="evidence" value="ECO:0007669"/>
    <property type="project" value="TreeGrafter"/>
</dbReference>
<comment type="pathway">
    <text evidence="2">Siderophore biosynthesis; mycobactin biosynthesis.</text>
</comment>
<dbReference type="InterPro" id="IPR023213">
    <property type="entry name" value="CAT-like_dom_sf"/>
</dbReference>
<feature type="domain" description="Carrier" evidence="9">
    <location>
        <begin position="970"/>
        <end position="1045"/>
    </location>
</feature>
<dbReference type="GO" id="GO:0044550">
    <property type="term" value="P:secondary metabolite biosynthetic process"/>
    <property type="evidence" value="ECO:0007669"/>
    <property type="project" value="TreeGrafter"/>
</dbReference>
<dbReference type="Gene3D" id="1.10.1200.10">
    <property type="entry name" value="ACP-like"/>
    <property type="match status" value="1"/>
</dbReference>
<evidence type="ECO:0000256" key="8">
    <source>
        <dbReference type="ARBA" id="ARBA00033440"/>
    </source>
</evidence>
<evidence type="ECO:0000256" key="5">
    <source>
        <dbReference type="ARBA" id="ARBA00022450"/>
    </source>
</evidence>
<dbReference type="GO" id="GO:0031177">
    <property type="term" value="F:phosphopantetheine binding"/>
    <property type="evidence" value="ECO:0007669"/>
    <property type="project" value="InterPro"/>
</dbReference>
<dbReference type="Pfam" id="PF00501">
    <property type="entry name" value="AMP-binding"/>
    <property type="match status" value="1"/>
</dbReference>
<comment type="caution">
    <text evidence="10">The sequence shown here is derived from an EMBL/GenBank/DDBJ whole genome shotgun (WGS) entry which is preliminary data.</text>
</comment>
<dbReference type="SUPFAM" id="SSF56801">
    <property type="entry name" value="Acetyl-CoA synthetase-like"/>
    <property type="match status" value="1"/>
</dbReference>
<dbReference type="SUPFAM" id="SSF53474">
    <property type="entry name" value="alpha/beta-Hydrolases"/>
    <property type="match status" value="1"/>
</dbReference>
<gene>
    <name evidence="10" type="ORF">D0Q02_10455</name>
</gene>
<evidence type="ECO:0000313" key="10">
    <source>
        <dbReference type="EMBL" id="RFS46519.1"/>
    </source>
</evidence>
<dbReference type="PROSITE" id="PS50075">
    <property type="entry name" value="CARRIER"/>
    <property type="match status" value="1"/>
</dbReference>
<dbReference type="PROSITE" id="PS00455">
    <property type="entry name" value="AMP_BINDING"/>
    <property type="match status" value="1"/>
</dbReference>
<dbReference type="InterPro" id="IPR036736">
    <property type="entry name" value="ACP-like_sf"/>
</dbReference>
<dbReference type="GO" id="GO:0043041">
    <property type="term" value="P:amino acid activation for nonribosomal peptide biosynthetic process"/>
    <property type="evidence" value="ECO:0007669"/>
    <property type="project" value="TreeGrafter"/>
</dbReference>
<keyword evidence="11" id="KW-1185">Reference proteome</keyword>
<protein>
    <recommendedName>
        <fullName evidence="4">Phenyloxazoline synthase MbtB</fullName>
    </recommendedName>
    <alternativeName>
        <fullName evidence="8">Mycobactin synthetase protein B</fullName>
    </alternativeName>
</protein>
<dbReference type="InterPro" id="IPR001242">
    <property type="entry name" value="Condensation_dom"/>
</dbReference>
<dbReference type="InterPro" id="IPR025110">
    <property type="entry name" value="AMP-bd_C"/>
</dbReference>
<dbReference type="FunFam" id="3.40.50.12780:FF:000012">
    <property type="entry name" value="Non-ribosomal peptide synthetase"/>
    <property type="match status" value="1"/>
</dbReference>
<evidence type="ECO:0000256" key="2">
    <source>
        <dbReference type="ARBA" id="ARBA00005102"/>
    </source>
</evidence>
<dbReference type="InterPro" id="IPR009081">
    <property type="entry name" value="PP-bd_ACP"/>
</dbReference>
<dbReference type="InterPro" id="IPR042099">
    <property type="entry name" value="ANL_N_sf"/>
</dbReference>
<evidence type="ECO:0000313" key="11">
    <source>
        <dbReference type="Proteomes" id="UP000262621"/>
    </source>
</evidence>
<comment type="cofactor">
    <cofactor evidence="1">
        <name>pantetheine 4'-phosphate</name>
        <dbReference type="ChEBI" id="CHEBI:47942"/>
    </cofactor>
</comment>
<dbReference type="Pfam" id="PF00550">
    <property type="entry name" value="PP-binding"/>
    <property type="match status" value="1"/>
</dbReference>
<dbReference type="Gene3D" id="3.30.300.30">
    <property type="match status" value="1"/>
</dbReference>
<dbReference type="PANTHER" id="PTHR45527">
    <property type="entry name" value="NONRIBOSOMAL PEPTIDE SYNTHETASE"/>
    <property type="match status" value="1"/>
</dbReference>
<dbReference type="Pfam" id="PF00975">
    <property type="entry name" value="Thioesterase"/>
    <property type="match status" value="1"/>
</dbReference>
<dbReference type="SUPFAM" id="SSF47336">
    <property type="entry name" value="ACP-like"/>
    <property type="match status" value="1"/>
</dbReference>
<dbReference type="InterPro" id="IPR029058">
    <property type="entry name" value="AB_hydrolase_fold"/>
</dbReference>
<dbReference type="InterPro" id="IPR045851">
    <property type="entry name" value="AMP-bd_C_sf"/>
</dbReference>
<dbReference type="InterPro" id="IPR057737">
    <property type="entry name" value="Condensation_MtbB-like"/>
</dbReference>
<sequence length="1318" mass="140201">MDQLTATGFGLSDLQQAYLIGELGDFQLGGPALFYEEYAAPPFDTDAFAAAVHTLVARHPMLRCAVGEDGQVRILDDPPSPLAVRSLRGEPAHRRAELLAAGRRELSGDGPPLTGPAAFRILVWCDDGEYLVQMAGRLIVFDGQSGEVFAQELRTLLAGGDLAPLDFTYERYRRELDQRRDGPEYAAARRYWSDRLDDLPGAPELPLRRGGRHDGPLVRRVFTLPVAATDAFSAALRRRRLTPTMAVAAAFARVLRHWGRQDRFTVNIMYGERLNLHPDVSQLIGSFASTLLLECSPAGGESDFAADAAALRGRMLRDMAHGAFSGVSVIRELNRRSGTVSGARMPVVFTSMLGLGSDTDPVFLELLGWQRRESLVRTPQVAFDHQVFMRSGEMVFSWDTADGLYPPGMIDDMFAAYRALLADLAGDDAAWSAARGDRLTPERQLAVRTQANDTAGEVATQTLHGGFLARARRTPDADAVVTSAGTVTYGQLRARAGAVAAALRAAGRGPGDLVAVVADRGVDQIAALLGVLMSGAAYVPVAPAWPLPRRAQILAGAGVRAVLGETDDDLDGAPSDAVRWRLADLPPGDLPDAEVADEAEALAYVIFTSGTTGTPKGVTIRHQSAANTIVDVNTRFGVGADDRVLAVSEFTFDLSVYDVFGLLAVGGAVVVPDPGQAREVVHLHELAVRAGVTVWNSVPAYLAMFVDYVRAAADRERPAALRVAMVSGDWVPLSLGRELAEIAPRARCVALGGATEASIWSNWFDVPARVPPEWTSVPYGWPLRNQRFHVLDSRLAHRPDWVPGDLYIAGRGLADGYLHAPELTAAAFVTHPVTGERLYRTGDLGRYRPDGVIEFLGRDDPQVKINGFRVELGEIEAALVGQPGVTDAVVVARRGEQGASLVAFVAAEAAKPDFADEVRAALGATLPGYLVPPVIEVRETLPLTGNGKVDRAALVAAAAALAPSGGRFRAPHTATQRRLATLWSDLLDLPSVGVDDPFFALGGSSLQAAQLMNRVEREFGSRLPLAALYQHRTVAELARLLDERDGAAGTSVVQSLAPGDGAPVVLIHPVGGDLLCYRELVARLPDGWPVLGIASPALDGTAPVPPTLTELARHYRDEVTAALPADAPVRLVGWSLGAVLAYELGRQLTEAGRTCTAVLIDPWVGPPGTTAEPSAVELVRAFLTDVTRGEVSDDTPVGADASGVEALRAAWPRVAAARPELASLGLDSAERLFEVFAAHTRALVRYPVPAAPGLTVHLLEARTTLGGAAGGYLVPLGERLPDGAVTTRRQVSGDHFAVTDPAAVAPTAAVVTDVLIAP</sequence>
<proteinExistence type="inferred from homology"/>
<keyword evidence="7" id="KW-0436">Ligase</keyword>
<evidence type="ECO:0000256" key="6">
    <source>
        <dbReference type="ARBA" id="ARBA00022553"/>
    </source>
</evidence>
<dbReference type="OrthoDB" id="3406074at2"/>
<evidence type="ECO:0000256" key="3">
    <source>
        <dbReference type="ARBA" id="ARBA00007380"/>
    </source>
</evidence>
<dbReference type="Gene3D" id="3.30.559.10">
    <property type="entry name" value="Chloramphenicol acetyltransferase-like domain"/>
    <property type="match status" value="1"/>
</dbReference>
<dbReference type="InterPro" id="IPR010071">
    <property type="entry name" value="AA_adenyl_dom"/>
</dbReference>
<keyword evidence="6" id="KW-0597">Phosphoprotein</keyword>
<evidence type="ECO:0000256" key="4">
    <source>
        <dbReference type="ARBA" id="ARBA00016743"/>
    </source>
</evidence>
<dbReference type="SMART" id="SM00823">
    <property type="entry name" value="PKS_PP"/>
    <property type="match status" value="1"/>
</dbReference>
<comment type="similarity">
    <text evidence="3">Belongs to the ATP-dependent AMP-binding enzyme family. MbtB subfamily.</text>
</comment>
<dbReference type="FunFam" id="2.30.38.10:FF:000001">
    <property type="entry name" value="Non-ribosomal peptide synthetase PvdI"/>
    <property type="match status" value="1"/>
</dbReference>
<evidence type="ECO:0000256" key="7">
    <source>
        <dbReference type="ARBA" id="ARBA00022598"/>
    </source>
</evidence>
<dbReference type="InterPro" id="IPR020845">
    <property type="entry name" value="AMP-binding_CS"/>
</dbReference>
<dbReference type="Pfam" id="PF00668">
    <property type="entry name" value="Condensation"/>
    <property type="match status" value="1"/>
</dbReference>
<dbReference type="Gene3D" id="3.40.50.12780">
    <property type="entry name" value="N-terminal domain of ligase-like"/>
    <property type="match status" value="1"/>
</dbReference>
<dbReference type="NCBIfam" id="TIGR01733">
    <property type="entry name" value="AA-adenyl-dom"/>
    <property type="match status" value="1"/>
</dbReference>
<organism evidence="10 11">
    <name type="scientific">Micromonospora craniellae</name>
    <dbReference type="NCBI Taxonomy" id="2294034"/>
    <lineage>
        <taxon>Bacteria</taxon>
        <taxon>Bacillati</taxon>
        <taxon>Actinomycetota</taxon>
        <taxon>Actinomycetes</taxon>
        <taxon>Micromonosporales</taxon>
        <taxon>Micromonosporaceae</taxon>
        <taxon>Micromonospora</taxon>
    </lineage>
</organism>
<dbReference type="InterPro" id="IPR020806">
    <property type="entry name" value="PKS_PP-bd"/>
</dbReference>
<dbReference type="RefSeq" id="WP_117227784.1">
    <property type="nucleotide sequence ID" value="NZ_CP061725.1"/>
</dbReference>
<dbReference type="GO" id="GO:0016874">
    <property type="term" value="F:ligase activity"/>
    <property type="evidence" value="ECO:0007669"/>
    <property type="project" value="UniProtKB-KW"/>
</dbReference>
<accession>A0A372G195</accession>